<dbReference type="Proteomes" id="UP000270296">
    <property type="component" value="Unassembled WGS sequence"/>
</dbReference>
<accession>A0A183IZU0</accession>
<dbReference type="GO" id="GO:0005634">
    <property type="term" value="C:nucleus"/>
    <property type="evidence" value="ECO:0007669"/>
    <property type="project" value="UniProtKB-SubCell"/>
</dbReference>
<dbReference type="GO" id="GO:0006352">
    <property type="term" value="P:DNA-templated transcription initiation"/>
    <property type="evidence" value="ECO:0007669"/>
    <property type="project" value="InterPro"/>
</dbReference>
<evidence type="ECO:0000256" key="1">
    <source>
        <dbReference type="ARBA" id="ARBA00004123"/>
    </source>
</evidence>
<sequence length="123" mass="14624">MRIIETTSIFTLFHLVFENAETLFISEVYLLLECRRHQSESMDDNFYMSEFVMKTFDYTQEIGKFKNRDTIRALRQLLSAKNLHKFEIAQLANLCPETAEEAKALIPRYELYLFEITVQKIDI</sequence>
<comment type="similarity">
    <text evidence="3">Belongs to the eukaryotic RPB4 RNA polymerase subunit family.</text>
</comment>
<keyword evidence="6" id="KW-1185">Reference proteome</keyword>
<dbReference type="InterPro" id="IPR010997">
    <property type="entry name" value="HRDC-like_sf"/>
</dbReference>
<reference evidence="5 6" key="2">
    <citation type="submission" date="2018-11" db="EMBL/GenBank/DDBJ databases">
        <authorList>
            <consortium name="Pathogen Informatics"/>
        </authorList>
    </citation>
    <scope>NUCLEOTIDE SEQUENCE [LARGE SCALE GENOMIC DNA]</scope>
</reference>
<keyword evidence="2" id="KW-0539">Nucleus</keyword>
<proteinExistence type="inferred from homology"/>
<dbReference type="InterPro" id="IPR045222">
    <property type="entry name" value="Rpb4-like"/>
</dbReference>
<dbReference type="SUPFAM" id="SSF47819">
    <property type="entry name" value="HRDC-like"/>
    <property type="match status" value="1"/>
</dbReference>
<dbReference type="Gene3D" id="1.20.1250.40">
    <property type="match status" value="1"/>
</dbReference>
<dbReference type="EMBL" id="UZAM01012372">
    <property type="protein sequence ID" value="VDP21466.1"/>
    <property type="molecule type" value="Genomic_DNA"/>
</dbReference>
<gene>
    <name evidence="5" type="ORF">SBAD_LOCUS9136</name>
</gene>
<dbReference type="WBParaSite" id="SBAD_0000946701-mRNA-1">
    <property type="protein sequence ID" value="SBAD_0000946701-mRNA-1"/>
    <property type="gene ID" value="SBAD_0000946701"/>
</dbReference>
<organism evidence="7">
    <name type="scientific">Soboliphyme baturini</name>
    <dbReference type="NCBI Taxonomy" id="241478"/>
    <lineage>
        <taxon>Eukaryota</taxon>
        <taxon>Metazoa</taxon>
        <taxon>Ecdysozoa</taxon>
        <taxon>Nematoda</taxon>
        <taxon>Enoplea</taxon>
        <taxon>Dorylaimia</taxon>
        <taxon>Dioctophymatida</taxon>
        <taxon>Dioctophymatoidea</taxon>
        <taxon>Soboliphymatidae</taxon>
        <taxon>Soboliphyme</taxon>
    </lineage>
</organism>
<evidence type="ECO:0000313" key="6">
    <source>
        <dbReference type="Proteomes" id="UP000270296"/>
    </source>
</evidence>
<dbReference type="InterPro" id="IPR006590">
    <property type="entry name" value="RNA_pol_Rpb4/RPC9_core"/>
</dbReference>
<dbReference type="PANTHER" id="PTHR21297">
    <property type="entry name" value="DNA-DIRECTED RNA POLYMERASE II"/>
    <property type="match status" value="1"/>
</dbReference>
<evidence type="ECO:0000259" key="4">
    <source>
        <dbReference type="SMART" id="SM00657"/>
    </source>
</evidence>
<reference evidence="7" key="1">
    <citation type="submission" date="2016-06" db="UniProtKB">
        <authorList>
            <consortium name="WormBaseParasite"/>
        </authorList>
    </citation>
    <scope>IDENTIFICATION</scope>
</reference>
<evidence type="ECO:0000313" key="5">
    <source>
        <dbReference type="EMBL" id="VDP21466.1"/>
    </source>
</evidence>
<evidence type="ECO:0000256" key="2">
    <source>
        <dbReference type="ARBA" id="ARBA00023242"/>
    </source>
</evidence>
<comment type="subcellular location">
    <subcellularLocation>
        <location evidence="1">Nucleus</location>
    </subcellularLocation>
</comment>
<dbReference type="AlphaFoldDB" id="A0A183IZU0"/>
<dbReference type="SMART" id="SM00657">
    <property type="entry name" value="RPOL4c"/>
    <property type="match status" value="1"/>
</dbReference>
<dbReference type="InterPro" id="IPR005574">
    <property type="entry name" value="Rpb4/RPC9"/>
</dbReference>
<protein>
    <submittedName>
        <fullName evidence="7">RPOL4c domain-containing protein</fullName>
    </submittedName>
</protein>
<evidence type="ECO:0000313" key="7">
    <source>
        <dbReference type="WBParaSite" id="SBAD_0000946701-mRNA-1"/>
    </source>
</evidence>
<dbReference type="OrthoDB" id="2186918at2759"/>
<evidence type="ECO:0000256" key="3">
    <source>
        <dbReference type="ARBA" id="ARBA00025724"/>
    </source>
</evidence>
<dbReference type="GO" id="GO:0030880">
    <property type="term" value="C:RNA polymerase complex"/>
    <property type="evidence" value="ECO:0007669"/>
    <property type="project" value="InterPro"/>
</dbReference>
<dbReference type="InterPro" id="IPR038324">
    <property type="entry name" value="Rpb4/RPC9_sf"/>
</dbReference>
<dbReference type="Pfam" id="PF03874">
    <property type="entry name" value="RNA_pol_Rpb4"/>
    <property type="match status" value="1"/>
</dbReference>
<feature type="domain" description="RNA polymerase Rpb4/RPC9 core" evidence="4">
    <location>
        <begin position="15"/>
        <end position="118"/>
    </location>
</feature>
<dbReference type="GO" id="GO:0000166">
    <property type="term" value="F:nucleotide binding"/>
    <property type="evidence" value="ECO:0007669"/>
    <property type="project" value="InterPro"/>
</dbReference>
<name>A0A183IZU0_9BILA</name>